<keyword evidence="3 6" id="KW-0812">Transmembrane</keyword>
<evidence type="ECO:0000256" key="6">
    <source>
        <dbReference type="SAM" id="Phobius"/>
    </source>
</evidence>
<dbReference type="RefSeq" id="WP_110989262.1">
    <property type="nucleotide sequence ID" value="NZ_CAWNWM010000053.1"/>
</dbReference>
<comment type="caution">
    <text evidence="7">The sequence shown here is derived from an EMBL/GenBank/DDBJ whole genome shotgun (WGS) entry which is preliminary data.</text>
</comment>
<feature type="transmembrane region" description="Helical" evidence="6">
    <location>
        <begin position="60"/>
        <end position="81"/>
    </location>
</feature>
<feature type="transmembrane region" description="Helical" evidence="6">
    <location>
        <begin position="199"/>
        <end position="226"/>
    </location>
</feature>
<keyword evidence="4 6" id="KW-1133">Transmembrane helix</keyword>
<protein>
    <submittedName>
        <fullName evidence="7">AI-2 transport protein TqsA</fullName>
    </submittedName>
</protein>
<reference evidence="7 8" key="1">
    <citation type="journal article" date="2018" name="Sci. Rep.">
        <title>A novel species of the marine cyanobacterium Acaryochloris with a unique pigment content and lifestyle.</title>
        <authorList>
            <person name="Partensky F."/>
            <person name="Six C."/>
            <person name="Ratin M."/>
            <person name="Garczarek L."/>
            <person name="Vaulot D."/>
            <person name="Probert I."/>
            <person name="Calteau A."/>
            <person name="Gourvil P."/>
            <person name="Marie D."/>
            <person name="Grebert T."/>
            <person name="Bouchier C."/>
            <person name="Le Panse S."/>
            <person name="Gachenot M."/>
            <person name="Rodriguez F."/>
            <person name="Garrido J.L."/>
        </authorList>
    </citation>
    <scope>NUCLEOTIDE SEQUENCE [LARGE SCALE GENOMIC DNA]</scope>
    <source>
        <strain evidence="7 8">RCC1774</strain>
    </source>
</reference>
<evidence type="ECO:0000256" key="3">
    <source>
        <dbReference type="ARBA" id="ARBA00022692"/>
    </source>
</evidence>
<comment type="subcellular location">
    <subcellularLocation>
        <location evidence="1">Membrane</location>
        <topology evidence="1">Multi-pass membrane protein</topology>
    </subcellularLocation>
</comment>
<evidence type="ECO:0000313" key="7">
    <source>
        <dbReference type="EMBL" id="PZD70182.1"/>
    </source>
</evidence>
<evidence type="ECO:0000256" key="5">
    <source>
        <dbReference type="ARBA" id="ARBA00023136"/>
    </source>
</evidence>
<gene>
    <name evidence="7" type="primary">tqsA_9</name>
    <name evidence="7" type="ORF">C1752_17111</name>
</gene>
<name>A0A2W1JG30_9CYAN</name>
<organism evidence="7 8">
    <name type="scientific">Acaryochloris thomasi RCC1774</name>
    <dbReference type="NCBI Taxonomy" id="1764569"/>
    <lineage>
        <taxon>Bacteria</taxon>
        <taxon>Bacillati</taxon>
        <taxon>Cyanobacteriota</taxon>
        <taxon>Cyanophyceae</taxon>
        <taxon>Acaryochloridales</taxon>
        <taxon>Acaryochloridaceae</taxon>
        <taxon>Acaryochloris</taxon>
        <taxon>Acaryochloris thomasi</taxon>
    </lineage>
</organism>
<dbReference type="Pfam" id="PF01594">
    <property type="entry name" value="AI-2E_transport"/>
    <property type="match status" value="1"/>
</dbReference>
<dbReference type="GO" id="GO:0016020">
    <property type="term" value="C:membrane"/>
    <property type="evidence" value="ECO:0007669"/>
    <property type="project" value="UniProtKB-SubCell"/>
</dbReference>
<dbReference type="GO" id="GO:0055085">
    <property type="term" value="P:transmembrane transport"/>
    <property type="evidence" value="ECO:0007669"/>
    <property type="project" value="TreeGrafter"/>
</dbReference>
<evidence type="ECO:0000256" key="2">
    <source>
        <dbReference type="ARBA" id="ARBA00009773"/>
    </source>
</evidence>
<comment type="similarity">
    <text evidence="2">Belongs to the autoinducer-2 exporter (AI-2E) (TC 2.A.86) family.</text>
</comment>
<evidence type="ECO:0000256" key="4">
    <source>
        <dbReference type="ARBA" id="ARBA00022989"/>
    </source>
</evidence>
<dbReference type="PANTHER" id="PTHR21716">
    <property type="entry name" value="TRANSMEMBRANE PROTEIN"/>
    <property type="match status" value="1"/>
</dbReference>
<keyword evidence="5 6" id="KW-0472">Membrane</keyword>
<dbReference type="PANTHER" id="PTHR21716:SF64">
    <property type="entry name" value="AI-2 TRANSPORT PROTEIN TQSA"/>
    <property type="match status" value="1"/>
</dbReference>
<dbReference type="EMBL" id="PQWO01000053">
    <property type="protein sequence ID" value="PZD70182.1"/>
    <property type="molecule type" value="Genomic_DNA"/>
</dbReference>
<dbReference type="Proteomes" id="UP000248857">
    <property type="component" value="Unassembled WGS sequence"/>
</dbReference>
<dbReference type="InterPro" id="IPR002549">
    <property type="entry name" value="AI-2E-like"/>
</dbReference>
<keyword evidence="8" id="KW-1185">Reference proteome</keyword>
<dbReference type="AlphaFoldDB" id="A0A2W1JG30"/>
<evidence type="ECO:0000313" key="8">
    <source>
        <dbReference type="Proteomes" id="UP000248857"/>
    </source>
</evidence>
<accession>A0A2W1JG30</accession>
<feature type="transmembrane region" description="Helical" evidence="6">
    <location>
        <begin position="30"/>
        <end position="48"/>
    </location>
</feature>
<feature type="transmembrane region" description="Helical" evidence="6">
    <location>
        <begin position="7"/>
        <end position="24"/>
    </location>
</feature>
<feature type="transmembrane region" description="Helical" evidence="6">
    <location>
        <begin position="133"/>
        <end position="160"/>
    </location>
</feature>
<evidence type="ECO:0000256" key="1">
    <source>
        <dbReference type="ARBA" id="ARBA00004141"/>
    </source>
</evidence>
<dbReference type="OrthoDB" id="9799225at2"/>
<proteinExistence type="inferred from homology"/>
<sequence>MKTQSAIVSLLVSLASVVLIVAGLKTMASLLTPILLSLFLVLVTYPIFAWLKGRGLPQWLAYMLVLLSVVAIGVSIVLFLVTSVNELVTYLPAYGNQIETQINGLWQRLTEQGVTIDDIQALSWLQPEQLIQFSLSLTTTVLGTLSNTGLTLLIFVYMLATAPSFSTQLKKGLENNPSALQRFEEFAQSTSSYLMIKGWLGALTALVQMLLMGLLGLDFAVLWGVLSFAFNFIPNIGFYIALAPPLLIAIIELGWLKALFFAVAYIVINNFFDMVVAPRYLSKGLDLSILVTFLAVIIWAWILGPIGAFLALPLTIMVKKLLLEPFSQTQLVASLMGAGSEDS</sequence>
<feature type="transmembrane region" description="Helical" evidence="6">
    <location>
        <begin position="287"/>
        <end position="312"/>
    </location>
</feature>